<proteinExistence type="predicted"/>
<feature type="region of interest" description="Disordered" evidence="1">
    <location>
        <begin position="1"/>
        <end position="126"/>
    </location>
</feature>
<dbReference type="EMBL" id="CAUYUJ010020968">
    <property type="protein sequence ID" value="CAK0901695.1"/>
    <property type="molecule type" value="Genomic_DNA"/>
</dbReference>
<name>A0ABN9XSZ9_9DINO</name>
<evidence type="ECO:0000256" key="1">
    <source>
        <dbReference type="SAM" id="MobiDB-lite"/>
    </source>
</evidence>
<feature type="region of interest" description="Disordered" evidence="1">
    <location>
        <begin position="140"/>
        <end position="231"/>
    </location>
</feature>
<organism evidence="2 3">
    <name type="scientific">Prorocentrum cordatum</name>
    <dbReference type="NCBI Taxonomy" id="2364126"/>
    <lineage>
        <taxon>Eukaryota</taxon>
        <taxon>Sar</taxon>
        <taxon>Alveolata</taxon>
        <taxon>Dinophyceae</taxon>
        <taxon>Prorocentrales</taxon>
        <taxon>Prorocentraceae</taxon>
        <taxon>Prorocentrum</taxon>
    </lineage>
</organism>
<reference evidence="2" key="1">
    <citation type="submission" date="2023-10" db="EMBL/GenBank/DDBJ databases">
        <authorList>
            <person name="Chen Y."/>
            <person name="Shah S."/>
            <person name="Dougan E. K."/>
            <person name="Thang M."/>
            <person name="Chan C."/>
        </authorList>
    </citation>
    <scope>NUCLEOTIDE SEQUENCE [LARGE SCALE GENOMIC DNA]</scope>
</reference>
<comment type="caution">
    <text evidence="2">The sequence shown here is derived from an EMBL/GenBank/DDBJ whole genome shotgun (WGS) entry which is preliminary data.</text>
</comment>
<feature type="compositionally biased region" description="Basic and acidic residues" evidence="1">
    <location>
        <begin position="179"/>
        <end position="191"/>
    </location>
</feature>
<sequence length="231" mass="23817">MGKYGKWWGRRKPGKYGPAEGADAPGPLAQSRSEGRLAGALPLGAGGSERRPSSESLVSPLPRRKPAQLRGGPLDAAAPGPRGPALSPATSGTGTPPFGAASPTSLTGNSADSSPTASRGPRPWDAAACGAFAPRFLRSKGRGAPATLQALPGTPQRGAGEPAAGGADESPLAHADWSSVRRGEQDQDRGRRLSARRRARGPRPRWARRPSPRRARGRAAAGGRAPASQRW</sequence>
<evidence type="ECO:0000313" key="3">
    <source>
        <dbReference type="Proteomes" id="UP001189429"/>
    </source>
</evidence>
<evidence type="ECO:0000313" key="2">
    <source>
        <dbReference type="EMBL" id="CAK0901695.1"/>
    </source>
</evidence>
<feature type="compositionally biased region" description="Basic residues" evidence="1">
    <location>
        <begin position="192"/>
        <end position="217"/>
    </location>
</feature>
<protein>
    <submittedName>
        <fullName evidence="2">Uncharacterized protein</fullName>
    </submittedName>
</protein>
<feature type="compositionally biased region" description="Low complexity" evidence="1">
    <location>
        <begin position="218"/>
        <end position="231"/>
    </location>
</feature>
<feature type="compositionally biased region" description="Low complexity" evidence="1">
    <location>
        <begin position="158"/>
        <end position="167"/>
    </location>
</feature>
<accession>A0ABN9XSZ9</accession>
<gene>
    <name evidence="2" type="ORF">PCOR1329_LOCUS78570</name>
</gene>
<feature type="compositionally biased region" description="Polar residues" evidence="1">
    <location>
        <begin position="102"/>
        <end position="117"/>
    </location>
</feature>
<keyword evidence="3" id="KW-1185">Reference proteome</keyword>
<dbReference type="Proteomes" id="UP001189429">
    <property type="component" value="Unassembled WGS sequence"/>
</dbReference>